<dbReference type="SUPFAM" id="SSF48452">
    <property type="entry name" value="TPR-like"/>
    <property type="match status" value="1"/>
</dbReference>
<name>A0ABZ2LWL8_9BACT</name>
<dbReference type="Gene3D" id="1.25.40.10">
    <property type="entry name" value="Tetratricopeptide repeat domain"/>
    <property type="match status" value="1"/>
</dbReference>
<organism evidence="2 3">
    <name type="scientific">Pendulispora albinea</name>
    <dbReference type="NCBI Taxonomy" id="2741071"/>
    <lineage>
        <taxon>Bacteria</taxon>
        <taxon>Pseudomonadati</taxon>
        <taxon>Myxococcota</taxon>
        <taxon>Myxococcia</taxon>
        <taxon>Myxococcales</taxon>
        <taxon>Sorangiineae</taxon>
        <taxon>Pendulisporaceae</taxon>
        <taxon>Pendulispora</taxon>
    </lineage>
</organism>
<proteinExistence type="predicted"/>
<feature type="transmembrane region" description="Helical" evidence="1">
    <location>
        <begin position="6"/>
        <end position="32"/>
    </location>
</feature>
<dbReference type="InterPro" id="IPR011990">
    <property type="entry name" value="TPR-like_helical_dom_sf"/>
</dbReference>
<evidence type="ECO:0000313" key="2">
    <source>
        <dbReference type="EMBL" id="WXB15137.1"/>
    </source>
</evidence>
<keyword evidence="3" id="KW-1185">Reference proteome</keyword>
<sequence>MGYLAYYLAIFACSYATSYPYAAALVIVVYLLRGYLPDPVIWLRTASKMRALATQIHVNPANITARRDLARLYLRRRRPKAALKLLDEARARDPEDAELLYLTALARHRSGDSEGAIEPIVAAVAISPVLLYGEPYLLASDVLMKLSRFEEAEDALERYMGSNSSSVQGWLKLALVRNQRRNNDGAKRALREAFTTWSQLPRYKRRQEFGWWLQAVVTRILI</sequence>
<keyword evidence="1" id="KW-0472">Membrane</keyword>
<keyword evidence="1" id="KW-0812">Transmembrane</keyword>
<dbReference type="EMBL" id="CP089984">
    <property type="protein sequence ID" value="WXB15137.1"/>
    <property type="molecule type" value="Genomic_DNA"/>
</dbReference>
<dbReference type="Proteomes" id="UP001370348">
    <property type="component" value="Chromosome"/>
</dbReference>
<gene>
    <name evidence="2" type="ORF">LZC94_45880</name>
</gene>
<evidence type="ECO:0000313" key="3">
    <source>
        <dbReference type="Proteomes" id="UP001370348"/>
    </source>
</evidence>
<dbReference type="Pfam" id="PF13432">
    <property type="entry name" value="TPR_16"/>
    <property type="match status" value="2"/>
</dbReference>
<reference evidence="2 3" key="1">
    <citation type="submission" date="2021-12" db="EMBL/GenBank/DDBJ databases">
        <title>Discovery of the Pendulisporaceae a myxobacterial family with distinct sporulation behavior and unique specialized metabolism.</title>
        <authorList>
            <person name="Garcia R."/>
            <person name="Popoff A."/>
            <person name="Bader C.D."/>
            <person name="Loehr J."/>
            <person name="Walesch S."/>
            <person name="Walt C."/>
            <person name="Boldt J."/>
            <person name="Bunk B."/>
            <person name="Haeckl F.J.F.P.J."/>
            <person name="Gunesch A.P."/>
            <person name="Birkelbach J."/>
            <person name="Nuebel U."/>
            <person name="Pietschmann T."/>
            <person name="Bach T."/>
            <person name="Mueller R."/>
        </authorList>
    </citation>
    <scope>NUCLEOTIDE SEQUENCE [LARGE SCALE GENOMIC DNA]</scope>
    <source>
        <strain evidence="2 3">MSr11954</strain>
    </source>
</reference>
<accession>A0ABZ2LWL8</accession>
<keyword evidence="1" id="KW-1133">Transmembrane helix</keyword>
<evidence type="ECO:0000256" key="1">
    <source>
        <dbReference type="SAM" id="Phobius"/>
    </source>
</evidence>
<dbReference type="RefSeq" id="WP_394824762.1">
    <property type="nucleotide sequence ID" value="NZ_CP089984.1"/>
</dbReference>
<protein>
    <submittedName>
        <fullName evidence="2">Tetratricopeptide repeat protein</fullName>
    </submittedName>
</protein>